<dbReference type="PANTHER" id="PTHR10622:SF10">
    <property type="entry name" value="HET DOMAIN-CONTAINING PROTEIN"/>
    <property type="match status" value="1"/>
</dbReference>
<dbReference type="Proteomes" id="UP000027222">
    <property type="component" value="Unassembled WGS sequence"/>
</dbReference>
<dbReference type="EMBL" id="KL142391">
    <property type="protein sequence ID" value="KDR71697.1"/>
    <property type="molecule type" value="Genomic_DNA"/>
</dbReference>
<name>A0A067SNS9_GALM3</name>
<dbReference type="HOGENOM" id="CLU_000288_138_3_1"/>
<dbReference type="Pfam" id="PF06985">
    <property type="entry name" value="HET"/>
    <property type="match status" value="1"/>
</dbReference>
<dbReference type="PANTHER" id="PTHR10622">
    <property type="entry name" value="HET DOMAIN-CONTAINING PROTEIN"/>
    <property type="match status" value="1"/>
</dbReference>
<organism evidence="3 4">
    <name type="scientific">Galerina marginata (strain CBS 339.88)</name>
    <dbReference type="NCBI Taxonomy" id="685588"/>
    <lineage>
        <taxon>Eukaryota</taxon>
        <taxon>Fungi</taxon>
        <taxon>Dikarya</taxon>
        <taxon>Basidiomycota</taxon>
        <taxon>Agaricomycotina</taxon>
        <taxon>Agaricomycetes</taxon>
        <taxon>Agaricomycetidae</taxon>
        <taxon>Agaricales</taxon>
        <taxon>Agaricineae</taxon>
        <taxon>Strophariaceae</taxon>
        <taxon>Galerina</taxon>
    </lineage>
</organism>
<accession>A0A067SNS9</accession>
<proteinExistence type="predicted"/>
<dbReference type="AlphaFoldDB" id="A0A067SNS9"/>
<evidence type="ECO:0000313" key="3">
    <source>
        <dbReference type="EMBL" id="KDR71697.1"/>
    </source>
</evidence>
<dbReference type="STRING" id="685588.A0A067SNS9"/>
<sequence length="694" mass="78246">MRLLDVNTLNIEEFFNEMDCPTYAILSHTWGDGEVSLQDFSTPAATSMAGYRKIENCCKQARKDGFDYVWIDTCCIDKTSSAELSEAINSMYKWYKRARVCYVYLSDVPTDDDTSAKGSKFSSSRWFERGWTLQELLAPTSVVFYGRDWVEIGTKYSLREEISNATRIPCEVLLSQSLDEICIAQRMSWAARRETTRVEDAAYSLMGIFNVNMPILYGEGWKAFFRLQHEIMKDSDDHTLFAWVVEDGLGLEKFPIEDRINDDGNVVKVVVVGESFLNNDVHAGLLASSPKHFRYSQTVRRRDVPGQKHPFSMTNNGLHIRLLLLPVPRARNEYQAILDCTVVGQKGPLVIYLEADDSGQYHRTALSQAHPTYTHNIMINHPKPVDIYVKAIYLSPRPVDYRRSFPSYTCHLSLNSPTEPQFIVLEGCYDPRYIKFDPPIIGCNAEERLESVRRKESNASQFCAAVLRLGIDSHPACQVILALGCVGRDSKVGCTLIDLPPAVTFPELWGHINCEGGLESDLGNVDRVTRQLTTGHVISAAIRHGALTPITRNDHWDPEDWDTCLPDLPNFREYVTIEVTTSSPTTLLVPRPPPVASFLPLIFVVSISQVGIWRSGRYHCYQKSLADPDTSPSHLGEQPGMDPISGKGVSINHRFIYRIWSIHGQIFTPHRTPCNCNGRQVRIVSGSGWPVKLG</sequence>
<feature type="domain" description="DUF8212" evidence="2">
    <location>
        <begin position="222"/>
        <end position="301"/>
    </location>
</feature>
<reference evidence="4" key="1">
    <citation type="journal article" date="2014" name="Proc. Natl. Acad. Sci. U.S.A.">
        <title>Extensive sampling of basidiomycete genomes demonstrates inadequacy of the white-rot/brown-rot paradigm for wood decay fungi.</title>
        <authorList>
            <person name="Riley R."/>
            <person name="Salamov A.A."/>
            <person name="Brown D.W."/>
            <person name="Nagy L.G."/>
            <person name="Floudas D."/>
            <person name="Held B.W."/>
            <person name="Levasseur A."/>
            <person name="Lombard V."/>
            <person name="Morin E."/>
            <person name="Otillar R."/>
            <person name="Lindquist E.A."/>
            <person name="Sun H."/>
            <person name="LaButti K.M."/>
            <person name="Schmutz J."/>
            <person name="Jabbour D."/>
            <person name="Luo H."/>
            <person name="Baker S.E."/>
            <person name="Pisabarro A.G."/>
            <person name="Walton J.D."/>
            <person name="Blanchette R.A."/>
            <person name="Henrissat B."/>
            <person name="Martin F."/>
            <person name="Cullen D."/>
            <person name="Hibbett D.S."/>
            <person name="Grigoriev I.V."/>
        </authorList>
    </citation>
    <scope>NUCLEOTIDE SEQUENCE [LARGE SCALE GENOMIC DNA]</scope>
    <source>
        <strain evidence="4">CBS 339.88</strain>
    </source>
</reference>
<protein>
    <submittedName>
        <fullName evidence="3">Uncharacterized protein</fullName>
    </submittedName>
</protein>
<dbReference type="OrthoDB" id="674604at2759"/>
<evidence type="ECO:0000259" key="2">
    <source>
        <dbReference type="Pfam" id="PF26640"/>
    </source>
</evidence>
<feature type="domain" description="Heterokaryon incompatibility" evidence="1">
    <location>
        <begin position="23"/>
        <end position="110"/>
    </location>
</feature>
<keyword evidence="4" id="KW-1185">Reference proteome</keyword>
<evidence type="ECO:0000259" key="1">
    <source>
        <dbReference type="Pfam" id="PF06985"/>
    </source>
</evidence>
<dbReference type="Pfam" id="PF26640">
    <property type="entry name" value="DUF8212"/>
    <property type="match status" value="1"/>
</dbReference>
<dbReference type="InterPro" id="IPR010730">
    <property type="entry name" value="HET"/>
</dbReference>
<dbReference type="InterPro" id="IPR058525">
    <property type="entry name" value="DUF8212"/>
</dbReference>
<evidence type="ECO:0000313" key="4">
    <source>
        <dbReference type="Proteomes" id="UP000027222"/>
    </source>
</evidence>
<gene>
    <name evidence="3" type="ORF">GALMADRAFT_775520</name>
</gene>